<gene>
    <name evidence="7" type="ORF">ISU02_20705</name>
</gene>
<dbReference type="InterPro" id="IPR008972">
    <property type="entry name" value="Cupredoxin"/>
</dbReference>
<evidence type="ECO:0000259" key="6">
    <source>
        <dbReference type="Pfam" id="PF07732"/>
    </source>
</evidence>
<feature type="domain" description="Plastocyanin-like" evidence="4">
    <location>
        <begin position="258"/>
        <end position="346"/>
    </location>
</feature>
<evidence type="ECO:0000313" key="8">
    <source>
        <dbReference type="Proteomes" id="UP000614200"/>
    </source>
</evidence>
<dbReference type="PANTHER" id="PTHR48267:SF1">
    <property type="entry name" value="BILIRUBIN OXIDASE"/>
    <property type="match status" value="1"/>
</dbReference>
<organism evidence="7 8">
    <name type="scientific">Fusibacter ferrireducens</name>
    <dbReference type="NCBI Taxonomy" id="2785058"/>
    <lineage>
        <taxon>Bacteria</taxon>
        <taxon>Bacillati</taxon>
        <taxon>Bacillota</taxon>
        <taxon>Clostridia</taxon>
        <taxon>Eubacteriales</taxon>
        <taxon>Eubacteriales Family XII. Incertae Sedis</taxon>
        <taxon>Fusibacter</taxon>
    </lineage>
</organism>
<dbReference type="InterPro" id="IPR001117">
    <property type="entry name" value="Cu-oxidase_2nd"/>
</dbReference>
<sequence>MIKKMKWLSIGVILIVLVGCTMAPNKIETGDTALTDPVSSELNVQKVEQKTEPSLAEGSSLSLPIPPLLEDENSDPAIAEYTLTADYGISEIIPNMTTNTLGYNGNLLGPTIRSKVGEAVIIHVKNNLMDSTTVHWHGLIVSGKVDGGPHQIIETGETWSPEFVLTQPALTAWYHPHLMGETATQVYQGLGGLWIHDDEASSSLGLPETYGVDDVPLIIQDRAFYKDGSLYYNPNMMNGAVGNVIMINGKVGPYAEVPSSWVRLRLLNGSNAAQHKMNFSDERPFYQIASDGGLLESPVKMTSIELAPGERAEIMVDLQSTQKGDAVFLMVSNTKSLKLVSNGTKTNNYVLKDQLVEIEKWDSADVENERYFDLEGVAHMVSINGESFDMNSVAFSLPVGRLEKWTVSNVSDSSGGMGMMSSGTEHSFHVHGLQFQVLSRNGALPPEGERGWKDTVFLKPGEKVEILVKFTLEGVFMYHCHNLEHEDAGMMGQFQVTE</sequence>
<feature type="domain" description="Plastocyanin-like" evidence="6">
    <location>
        <begin position="95"/>
        <end position="198"/>
    </location>
</feature>
<dbReference type="InterPro" id="IPR011706">
    <property type="entry name" value="Cu-oxidase_C"/>
</dbReference>
<dbReference type="SUPFAM" id="SSF49503">
    <property type="entry name" value="Cupredoxins"/>
    <property type="match status" value="3"/>
</dbReference>
<dbReference type="CDD" id="cd13867">
    <property type="entry name" value="CuRO_2_CueO_FtsP"/>
    <property type="match status" value="1"/>
</dbReference>
<dbReference type="Pfam" id="PF07731">
    <property type="entry name" value="Cu-oxidase_2"/>
    <property type="match status" value="1"/>
</dbReference>
<dbReference type="InterPro" id="IPR002355">
    <property type="entry name" value="Cu_oxidase_Cu_BS"/>
</dbReference>
<keyword evidence="2" id="KW-0479">Metal-binding</keyword>
<accession>A0ABR9ZZV0</accession>
<dbReference type="PROSITE" id="PS00080">
    <property type="entry name" value="MULTICOPPER_OXIDASE2"/>
    <property type="match status" value="1"/>
</dbReference>
<dbReference type="Pfam" id="PF07732">
    <property type="entry name" value="Cu-oxidase_3"/>
    <property type="match status" value="1"/>
</dbReference>
<dbReference type="Pfam" id="PF00394">
    <property type="entry name" value="Cu-oxidase"/>
    <property type="match status" value="1"/>
</dbReference>
<evidence type="ECO:0000313" key="7">
    <source>
        <dbReference type="EMBL" id="MBF4695521.1"/>
    </source>
</evidence>
<dbReference type="PROSITE" id="PS00079">
    <property type="entry name" value="MULTICOPPER_OXIDASE1"/>
    <property type="match status" value="1"/>
</dbReference>
<dbReference type="RefSeq" id="WP_194703760.1">
    <property type="nucleotide sequence ID" value="NZ_JADKNH010000017.1"/>
</dbReference>
<evidence type="ECO:0000256" key="3">
    <source>
        <dbReference type="ARBA" id="ARBA00023002"/>
    </source>
</evidence>
<dbReference type="Proteomes" id="UP000614200">
    <property type="component" value="Unassembled WGS sequence"/>
</dbReference>
<proteinExistence type="inferred from homology"/>
<dbReference type="CDD" id="cd04232">
    <property type="entry name" value="CuRO_1_CueO_FtsP"/>
    <property type="match status" value="1"/>
</dbReference>
<evidence type="ECO:0000256" key="1">
    <source>
        <dbReference type="ARBA" id="ARBA00010609"/>
    </source>
</evidence>
<dbReference type="InterPro" id="IPR011707">
    <property type="entry name" value="Cu-oxidase-like_N"/>
</dbReference>
<dbReference type="Gene3D" id="2.60.40.420">
    <property type="entry name" value="Cupredoxins - blue copper proteins"/>
    <property type="match status" value="3"/>
</dbReference>
<comment type="similarity">
    <text evidence="1">Belongs to the multicopper oxidase family.</text>
</comment>
<evidence type="ECO:0000259" key="5">
    <source>
        <dbReference type="Pfam" id="PF07731"/>
    </source>
</evidence>
<dbReference type="PANTHER" id="PTHR48267">
    <property type="entry name" value="CUPREDOXIN SUPERFAMILY PROTEIN"/>
    <property type="match status" value="1"/>
</dbReference>
<keyword evidence="3" id="KW-0560">Oxidoreductase</keyword>
<dbReference type="InterPro" id="IPR045087">
    <property type="entry name" value="Cu-oxidase_fam"/>
</dbReference>
<reference evidence="7 8" key="1">
    <citation type="submission" date="2020-11" db="EMBL/GenBank/DDBJ databases">
        <title>Fusibacter basophilias sp. nov.</title>
        <authorList>
            <person name="Qiu D."/>
        </authorList>
    </citation>
    <scope>NUCLEOTIDE SEQUENCE [LARGE SCALE GENOMIC DNA]</scope>
    <source>
        <strain evidence="7 8">Q10-2</strain>
    </source>
</reference>
<dbReference type="PROSITE" id="PS51257">
    <property type="entry name" value="PROKAR_LIPOPROTEIN"/>
    <property type="match status" value="1"/>
</dbReference>
<feature type="domain" description="Plastocyanin-like" evidence="5">
    <location>
        <begin position="380"/>
        <end position="497"/>
    </location>
</feature>
<dbReference type="InterPro" id="IPR033138">
    <property type="entry name" value="Cu_oxidase_CS"/>
</dbReference>
<comment type="caution">
    <text evidence="7">The sequence shown here is derived from an EMBL/GenBank/DDBJ whole genome shotgun (WGS) entry which is preliminary data.</text>
</comment>
<dbReference type="CDD" id="cd13890">
    <property type="entry name" value="CuRO_3_CueO_FtsP"/>
    <property type="match status" value="1"/>
</dbReference>
<protein>
    <submittedName>
        <fullName evidence="7">Multicopper oxidase domain-containing protein</fullName>
    </submittedName>
</protein>
<evidence type="ECO:0000256" key="2">
    <source>
        <dbReference type="ARBA" id="ARBA00022723"/>
    </source>
</evidence>
<dbReference type="EMBL" id="JADKNH010000017">
    <property type="protein sequence ID" value="MBF4695521.1"/>
    <property type="molecule type" value="Genomic_DNA"/>
</dbReference>
<name>A0ABR9ZZV0_9FIRM</name>
<keyword evidence="8" id="KW-1185">Reference proteome</keyword>
<evidence type="ECO:0000259" key="4">
    <source>
        <dbReference type="Pfam" id="PF00394"/>
    </source>
</evidence>